<dbReference type="InterPro" id="IPR037510">
    <property type="entry name" value="PdxA"/>
</dbReference>
<evidence type="ECO:0000256" key="7">
    <source>
        <dbReference type="ARBA" id="ARBA00023027"/>
    </source>
</evidence>
<keyword evidence="9 10" id="KW-0170">Cobalt</keyword>
<dbReference type="HAMAP" id="MF_00536">
    <property type="entry name" value="PdxA"/>
    <property type="match status" value="1"/>
</dbReference>
<dbReference type="NCBIfam" id="TIGR00557">
    <property type="entry name" value="pdxA"/>
    <property type="match status" value="1"/>
</dbReference>
<keyword evidence="12" id="KW-1185">Reference proteome</keyword>
<comment type="catalytic activity">
    <reaction evidence="10">
        <text>4-(phosphooxy)-L-threonine + NAD(+) = 3-amino-2-oxopropyl phosphate + CO2 + NADH</text>
        <dbReference type="Rhea" id="RHEA:32275"/>
        <dbReference type="ChEBI" id="CHEBI:16526"/>
        <dbReference type="ChEBI" id="CHEBI:57279"/>
        <dbReference type="ChEBI" id="CHEBI:57540"/>
        <dbReference type="ChEBI" id="CHEBI:57945"/>
        <dbReference type="ChEBI" id="CHEBI:58452"/>
        <dbReference type="EC" id="1.1.1.262"/>
    </reaction>
</comment>
<evidence type="ECO:0000313" key="12">
    <source>
        <dbReference type="Proteomes" id="UP000295375"/>
    </source>
</evidence>
<dbReference type="GO" id="GO:0051287">
    <property type="term" value="F:NAD binding"/>
    <property type="evidence" value="ECO:0007669"/>
    <property type="project" value="InterPro"/>
</dbReference>
<evidence type="ECO:0000313" key="11">
    <source>
        <dbReference type="EMBL" id="TDQ49431.1"/>
    </source>
</evidence>
<dbReference type="PANTHER" id="PTHR30004">
    <property type="entry name" value="4-HYDROXYTHREONINE-4-PHOSPHATE DEHYDROGENASE"/>
    <property type="match status" value="1"/>
</dbReference>
<evidence type="ECO:0000256" key="2">
    <source>
        <dbReference type="ARBA" id="ARBA00022723"/>
    </source>
</evidence>
<dbReference type="GO" id="GO:0008270">
    <property type="term" value="F:zinc ion binding"/>
    <property type="evidence" value="ECO:0007669"/>
    <property type="project" value="UniProtKB-UniRule"/>
</dbReference>
<comment type="caution">
    <text evidence="11">The sequence shown here is derived from an EMBL/GenBank/DDBJ whole genome shotgun (WGS) entry which is preliminary data.</text>
</comment>
<evidence type="ECO:0000256" key="10">
    <source>
        <dbReference type="HAMAP-Rule" id="MF_00536"/>
    </source>
</evidence>
<proteinExistence type="inferred from homology"/>
<dbReference type="GO" id="GO:0042823">
    <property type="term" value="P:pyridoxal phosphate biosynthetic process"/>
    <property type="evidence" value="ECO:0007669"/>
    <property type="project" value="UniProtKB-UniRule"/>
</dbReference>
<accession>A0A4R6UQV6</accession>
<dbReference type="Proteomes" id="UP000295375">
    <property type="component" value="Unassembled WGS sequence"/>
</dbReference>
<feature type="binding site" evidence="10">
    <location>
        <position position="166"/>
    </location>
    <ligand>
        <name>a divalent metal cation</name>
        <dbReference type="ChEBI" id="CHEBI:60240"/>
        <note>ligand shared between dimeric partners</note>
    </ligand>
</feature>
<feature type="binding site" evidence="10">
    <location>
        <position position="283"/>
    </location>
    <ligand>
        <name>substrate</name>
    </ligand>
</feature>
<sequence>MATPVRLLVSSGEPAGIGPELTIRLAQQRQPFSFAVIADPVLLQQRAAMLNLPLQMHLVAVDEPWPTSSPGQLNVIAVPLAKTSAAGMLENANADYVLRMLTIAGHAALNHNVDAIVTAPVHKGVINEAGVAFQGHTEFFAELAGNVPVLMLLACEGLRVALLTTHMPLRAVADAVTPEKLEHTLRLLHRELQQKFAISSPRIAVLGLNPHAGEGGHMGREEIDVIQPVVARLQAEGMTLLGPLSADTAFTDDHRRRYDAVLAMYHDQGLPVLKTLGFHRSVNITLGLPFIRTSVDHGTALDIAARGIADTGSLQYACEQAVLLANASR</sequence>
<feature type="binding site" evidence="10">
    <location>
        <position position="274"/>
    </location>
    <ligand>
        <name>substrate</name>
    </ligand>
</feature>
<dbReference type="SUPFAM" id="SSF53659">
    <property type="entry name" value="Isocitrate/Isopropylmalate dehydrogenase-like"/>
    <property type="match status" value="1"/>
</dbReference>
<comment type="subunit">
    <text evidence="10">Homodimer.</text>
</comment>
<comment type="miscellaneous">
    <text evidence="10">The active site is located at the dimer interface.</text>
</comment>
<protein>
    <recommendedName>
        <fullName evidence="10">4-hydroxythreonine-4-phosphate dehydrogenase</fullName>
        <ecNumber evidence="10">1.1.1.262</ecNumber>
    </recommendedName>
    <alternativeName>
        <fullName evidence="10">4-(phosphohydroxy)-L-threonine dehydrogenase</fullName>
    </alternativeName>
</protein>
<comment type="subcellular location">
    <subcellularLocation>
        <location evidence="10">Cytoplasm</location>
    </subcellularLocation>
</comment>
<keyword evidence="3 10" id="KW-0862">Zinc</keyword>
<keyword evidence="8 10" id="KW-0664">Pyridoxine biosynthesis</keyword>
<dbReference type="Pfam" id="PF04166">
    <property type="entry name" value="PdxA"/>
    <property type="match status" value="1"/>
</dbReference>
<dbReference type="GO" id="GO:0005737">
    <property type="term" value="C:cytoplasm"/>
    <property type="evidence" value="ECO:0007669"/>
    <property type="project" value="UniProtKB-SubCell"/>
</dbReference>
<keyword evidence="4 10" id="KW-0460">Magnesium</keyword>
<dbReference type="GO" id="GO:0000287">
    <property type="term" value="F:magnesium ion binding"/>
    <property type="evidence" value="ECO:0007669"/>
    <property type="project" value="UniProtKB-UniRule"/>
</dbReference>
<dbReference type="EMBL" id="SNYM01000004">
    <property type="protein sequence ID" value="TDQ49431.1"/>
    <property type="molecule type" value="Genomic_DNA"/>
</dbReference>
<feature type="binding site" evidence="10">
    <location>
        <position position="137"/>
    </location>
    <ligand>
        <name>substrate</name>
    </ligand>
</feature>
<comment type="function">
    <text evidence="10">Catalyzes the NAD(P)-dependent oxidation of 4-(phosphooxy)-L-threonine (HTP) into 2-amino-3-oxo-4-(phosphooxy)butyric acid which spontaneously decarboxylates to form 3-amino-2-oxopropyl phosphate (AHAP).</text>
</comment>
<dbReference type="PANTHER" id="PTHR30004:SF5">
    <property type="entry name" value="4-HYDROXYTHREONINE-4-PHOSPHATE DEHYDROGENASE"/>
    <property type="match status" value="1"/>
</dbReference>
<name>A0A4R6UQV6_9GAMM</name>
<gene>
    <name evidence="10" type="primary">pdxA</name>
    <name evidence="11" type="ORF">EV696_104136</name>
</gene>
<dbReference type="AlphaFoldDB" id="A0A4R6UQV6"/>
<keyword evidence="7 10" id="KW-0520">NAD</keyword>
<comment type="pathway">
    <text evidence="10">Cofactor biosynthesis; pyridoxine 5'-phosphate biosynthesis; pyridoxine 5'-phosphate from D-erythrose 4-phosphate: step 4/5.</text>
</comment>
<keyword evidence="2 10" id="KW-0479">Metal-binding</keyword>
<dbReference type="GO" id="GO:0050570">
    <property type="term" value="F:4-hydroxythreonine-4-phosphate dehydrogenase activity"/>
    <property type="evidence" value="ECO:0007669"/>
    <property type="project" value="UniProtKB-UniRule"/>
</dbReference>
<evidence type="ECO:0000256" key="5">
    <source>
        <dbReference type="ARBA" id="ARBA00022857"/>
    </source>
</evidence>
<keyword evidence="6 10" id="KW-0560">Oxidoreductase</keyword>
<comment type="cofactor">
    <cofactor evidence="10">
        <name>Zn(2+)</name>
        <dbReference type="ChEBI" id="CHEBI:29105"/>
    </cofactor>
    <cofactor evidence="10">
        <name>Mg(2+)</name>
        <dbReference type="ChEBI" id="CHEBI:18420"/>
    </cofactor>
    <cofactor evidence="10">
        <name>Co(2+)</name>
        <dbReference type="ChEBI" id="CHEBI:48828"/>
    </cofactor>
    <text evidence="10">Binds 1 divalent metal cation per subunit. Can use ions such as Zn(2+), Mg(2+) or Co(2+).</text>
</comment>
<feature type="binding site" evidence="10">
    <location>
        <position position="266"/>
    </location>
    <ligand>
        <name>a divalent metal cation</name>
        <dbReference type="ChEBI" id="CHEBI:60240"/>
        <note>ligand shared between dimeric partners</note>
    </ligand>
</feature>
<evidence type="ECO:0000256" key="1">
    <source>
        <dbReference type="ARBA" id="ARBA00022490"/>
    </source>
</evidence>
<dbReference type="OrthoDB" id="9801783at2"/>
<reference evidence="11 12" key="1">
    <citation type="submission" date="2019-03" db="EMBL/GenBank/DDBJ databases">
        <title>Genomic Encyclopedia of Type Strains, Phase IV (KMG-IV): sequencing the most valuable type-strain genomes for metagenomic binning, comparative biology and taxonomic classification.</title>
        <authorList>
            <person name="Goeker M."/>
        </authorList>
    </citation>
    <scope>NUCLEOTIDE SEQUENCE [LARGE SCALE GENOMIC DNA]</scope>
    <source>
        <strain evidence="11 12">DSM 103792</strain>
    </source>
</reference>
<evidence type="ECO:0000256" key="9">
    <source>
        <dbReference type="ARBA" id="ARBA00023285"/>
    </source>
</evidence>
<dbReference type="UniPathway" id="UPA00244">
    <property type="reaction ID" value="UER00312"/>
</dbReference>
<feature type="binding site" evidence="10">
    <location>
        <position position="136"/>
    </location>
    <ligand>
        <name>substrate</name>
    </ligand>
</feature>
<dbReference type="GO" id="GO:0008615">
    <property type="term" value="P:pyridoxine biosynthetic process"/>
    <property type="evidence" value="ECO:0007669"/>
    <property type="project" value="UniProtKB-UniRule"/>
</dbReference>
<dbReference type="GO" id="GO:0050897">
    <property type="term" value="F:cobalt ion binding"/>
    <property type="evidence" value="ECO:0007669"/>
    <property type="project" value="UniProtKB-UniRule"/>
</dbReference>
<comment type="similarity">
    <text evidence="10">Belongs to the PdxA family.</text>
</comment>
<feature type="binding site" evidence="10">
    <location>
        <position position="292"/>
    </location>
    <ligand>
        <name>substrate</name>
    </ligand>
</feature>
<dbReference type="EC" id="1.1.1.262" evidence="10"/>
<feature type="binding site" evidence="10">
    <location>
        <position position="211"/>
    </location>
    <ligand>
        <name>a divalent metal cation</name>
        <dbReference type="ChEBI" id="CHEBI:60240"/>
        <note>ligand shared between dimeric partners</note>
    </ligand>
</feature>
<keyword evidence="1 10" id="KW-0963">Cytoplasm</keyword>
<dbReference type="RefSeq" id="WP_133589022.1">
    <property type="nucleotide sequence ID" value="NZ_CP037953.1"/>
</dbReference>
<organism evidence="11 12">
    <name type="scientific">Permianibacter aggregans</name>
    <dbReference type="NCBI Taxonomy" id="1510150"/>
    <lineage>
        <taxon>Bacteria</taxon>
        <taxon>Pseudomonadati</taxon>
        <taxon>Pseudomonadota</taxon>
        <taxon>Gammaproteobacteria</taxon>
        <taxon>Pseudomonadales</taxon>
        <taxon>Pseudomonadaceae</taxon>
        <taxon>Permianibacter</taxon>
    </lineage>
</organism>
<evidence type="ECO:0000256" key="3">
    <source>
        <dbReference type="ARBA" id="ARBA00022833"/>
    </source>
</evidence>
<keyword evidence="5 10" id="KW-0521">NADP</keyword>
<dbReference type="Gene3D" id="3.40.718.10">
    <property type="entry name" value="Isopropylmalate Dehydrogenase"/>
    <property type="match status" value="1"/>
</dbReference>
<evidence type="ECO:0000256" key="8">
    <source>
        <dbReference type="ARBA" id="ARBA00023096"/>
    </source>
</evidence>
<evidence type="ECO:0000256" key="6">
    <source>
        <dbReference type="ARBA" id="ARBA00023002"/>
    </source>
</evidence>
<dbReference type="InterPro" id="IPR005255">
    <property type="entry name" value="PdxA_fam"/>
</dbReference>
<evidence type="ECO:0000256" key="4">
    <source>
        <dbReference type="ARBA" id="ARBA00022842"/>
    </source>
</evidence>